<dbReference type="Proteomes" id="UP000663874">
    <property type="component" value="Unassembled WGS sequence"/>
</dbReference>
<dbReference type="PANTHER" id="PTHR46241:SF1">
    <property type="entry name" value="OUTER DYNEIN ARM-DOCKING COMPLEX SUBUNIT 2"/>
    <property type="match status" value="1"/>
</dbReference>
<dbReference type="EMBL" id="CAJOBE010019308">
    <property type="protein sequence ID" value="CAF4227634.1"/>
    <property type="molecule type" value="Genomic_DNA"/>
</dbReference>
<reference evidence="1" key="1">
    <citation type="submission" date="2021-02" db="EMBL/GenBank/DDBJ databases">
        <authorList>
            <person name="Nowell W R."/>
        </authorList>
    </citation>
    <scope>NUCLEOTIDE SEQUENCE</scope>
</reference>
<sequence>MIIDNNGLQELWTLFKLASSSIKIAAGWTIRNCLASIENHGELIRSFDGVFYLILNTLSTENIDLLVVTLAIIAEIVKDEHNLEILTDLGIVSKISQLNDLDYPQLRKPFCDAIANLLDLPKNQEQFGNRRVMIALKNYLQEQDSELYKSLTKIIYDLSRVPSNCVILHDVGIASNLLKLIGDDDPIVQEKSANALRNMRQLLNANRQVERTIVKDISRIPTQKTTDKRVKCIS</sequence>
<protein>
    <recommendedName>
        <fullName evidence="3">Armadillo repeat-containing protein 8</fullName>
    </recommendedName>
</protein>
<evidence type="ECO:0000313" key="2">
    <source>
        <dbReference type="Proteomes" id="UP000663874"/>
    </source>
</evidence>
<accession>A0A820CUP2</accession>
<organism evidence="1 2">
    <name type="scientific">Rotaria sordida</name>
    <dbReference type="NCBI Taxonomy" id="392033"/>
    <lineage>
        <taxon>Eukaryota</taxon>
        <taxon>Metazoa</taxon>
        <taxon>Spiralia</taxon>
        <taxon>Gnathifera</taxon>
        <taxon>Rotifera</taxon>
        <taxon>Eurotatoria</taxon>
        <taxon>Bdelloidea</taxon>
        <taxon>Philodinida</taxon>
        <taxon>Philodinidae</taxon>
        <taxon>Rotaria</taxon>
    </lineage>
</organism>
<dbReference type="InterPro" id="IPR016024">
    <property type="entry name" value="ARM-type_fold"/>
</dbReference>
<name>A0A820CUP2_9BILA</name>
<proteinExistence type="predicted"/>
<dbReference type="SUPFAM" id="SSF48371">
    <property type="entry name" value="ARM repeat"/>
    <property type="match status" value="1"/>
</dbReference>
<dbReference type="PANTHER" id="PTHR46241">
    <property type="entry name" value="ARMADILLO REPEAT-CONTAINING PROTEIN 4 ARMC4"/>
    <property type="match status" value="1"/>
</dbReference>
<evidence type="ECO:0008006" key="3">
    <source>
        <dbReference type="Google" id="ProtNLM"/>
    </source>
</evidence>
<evidence type="ECO:0000313" key="1">
    <source>
        <dbReference type="EMBL" id="CAF4227634.1"/>
    </source>
</evidence>
<dbReference type="Gene3D" id="1.25.10.10">
    <property type="entry name" value="Leucine-rich Repeat Variant"/>
    <property type="match status" value="1"/>
</dbReference>
<gene>
    <name evidence="1" type="ORF">FNK824_LOCUS37556</name>
</gene>
<dbReference type="InterPro" id="IPR011989">
    <property type="entry name" value="ARM-like"/>
</dbReference>
<comment type="caution">
    <text evidence="1">The sequence shown here is derived from an EMBL/GenBank/DDBJ whole genome shotgun (WGS) entry which is preliminary data.</text>
</comment>
<dbReference type="AlphaFoldDB" id="A0A820CUP2"/>